<dbReference type="GO" id="GO:0000981">
    <property type="term" value="F:DNA-binding transcription factor activity, RNA polymerase II-specific"/>
    <property type="evidence" value="ECO:0007669"/>
    <property type="project" value="InterPro"/>
</dbReference>
<dbReference type="InterPro" id="IPR009057">
    <property type="entry name" value="Homeodomain-like_sf"/>
</dbReference>
<protein>
    <recommendedName>
        <fullName evidence="12">Homeobox protein aristaless-like 4</fullName>
    </recommendedName>
</protein>
<evidence type="ECO:0000256" key="12">
    <source>
        <dbReference type="ARBA" id="ARBA00074894"/>
    </source>
</evidence>
<feature type="region of interest" description="Disordered" evidence="15">
    <location>
        <begin position="112"/>
        <end position="149"/>
    </location>
</feature>
<evidence type="ECO:0000256" key="7">
    <source>
        <dbReference type="ARBA" id="ARBA00023155"/>
    </source>
</evidence>
<dbReference type="CDD" id="cd00086">
    <property type="entry name" value="homeodomain"/>
    <property type="match status" value="1"/>
</dbReference>
<dbReference type="Proteomes" id="UP000822476">
    <property type="component" value="Unassembled WGS sequence"/>
</dbReference>
<feature type="compositionally biased region" description="Polar residues" evidence="15">
    <location>
        <begin position="127"/>
        <end position="136"/>
    </location>
</feature>
<dbReference type="GO" id="GO:0048513">
    <property type="term" value="P:animal organ development"/>
    <property type="evidence" value="ECO:0007669"/>
    <property type="project" value="UniProtKB-ARBA"/>
</dbReference>
<dbReference type="InterPro" id="IPR017970">
    <property type="entry name" value="Homeobox_CS"/>
</dbReference>
<dbReference type="SMART" id="SM00389">
    <property type="entry name" value="HOX"/>
    <property type="match status" value="1"/>
</dbReference>
<keyword evidence="9" id="KW-0804">Transcription</keyword>
<dbReference type="InterPro" id="IPR001356">
    <property type="entry name" value="HD"/>
</dbReference>
<dbReference type="Gene3D" id="1.10.10.60">
    <property type="entry name" value="Homeodomain-like"/>
    <property type="match status" value="1"/>
</dbReference>
<reference evidence="17" key="1">
    <citation type="submission" date="2019-07" db="EMBL/GenBank/DDBJ databases">
        <title>Annotation for the trematode Paragonimus miyazaki's.</title>
        <authorList>
            <person name="Choi Y.-J."/>
        </authorList>
    </citation>
    <scope>NUCLEOTIDE SEQUENCE</scope>
    <source>
        <strain evidence="17">Japan</strain>
    </source>
</reference>
<evidence type="ECO:0000256" key="14">
    <source>
        <dbReference type="RuleBase" id="RU000682"/>
    </source>
</evidence>
<feature type="domain" description="Homeobox" evidence="16">
    <location>
        <begin position="145"/>
        <end position="205"/>
    </location>
</feature>
<dbReference type="PROSITE" id="PS50071">
    <property type="entry name" value="HOMEOBOX_2"/>
    <property type="match status" value="1"/>
</dbReference>
<dbReference type="EMBL" id="JTDE01021057">
    <property type="protein sequence ID" value="KAF7233467.1"/>
    <property type="molecule type" value="Genomic_DNA"/>
</dbReference>
<keyword evidence="10 13" id="KW-0539">Nucleus</keyword>
<dbReference type="FunFam" id="1.10.10.60:FF:000127">
    <property type="entry name" value="homeobox protein aristaless-like 4"/>
    <property type="match status" value="1"/>
</dbReference>
<evidence type="ECO:0000256" key="2">
    <source>
        <dbReference type="ARBA" id="ARBA00005733"/>
    </source>
</evidence>
<comment type="subunit">
    <text evidence="11">Binds DNA.</text>
</comment>
<dbReference type="InterPro" id="IPR050649">
    <property type="entry name" value="Paired_Homeobox_TFs"/>
</dbReference>
<comment type="subcellular location">
    <subcellularLocation>
        <location evidence="1 13 14">Nucleus</location>
    </subcellularLocation>
</comment>
<dbReference type="PROSITE" id="PS00027">
    <property type="entry name" value="HOMEOBOX_1"/>
    <property type="match status" value="1"/>
</dbReference>
<keyword evidence="5" id="KW-0805">Transcription regulation</keyword>
<evidence type="ECO:0000259" key="16">
    <source>
        <dbReference type="PROSITE" id="PS50071"/>
    </source>
</evidence>
<evidence type="ECO:0000256" key="3">
    <source>
        <dbReference type="ARBA" id="ARBA00022473"/>
    </source>
</evidence>
<dbReference type="AlphaFoldDB" id="A0A8S9YG73"/>
<accession>A0A8S9YG73</accession>
<evidence type="ECO:0000256" key="1">
    <source>
        <dbReference type="ARBA" id="ARBA00004123"/>
    </source>
</evidence>
<organism evidence="17 18">
    <name type="scientific">Paragonimus skrjabini miyazakii</name>
    <dbReference type="NCBI Taxonomy" id="59628"/>
    <lineage>
        <taxon>Eukaryota</taxon>
        <taxon>Metazoa</taxon>
        <taxon>Spiralia</taxon>
        <taxon>Lophotrochozoa</taxon>
        <taxon>Platyhelminthes</taxon>
        <taxon>Trematoda</taxon>
        <taxon>Digenea</taxon>
        <taxon>Plagiorchiida</taxon>
        <taxon>Troglotremata</taxon>
        <taxon>Troglotrematidae</taxon>
        <taxon>Paragonimus</taxon>
    </lineage>
</organism>
<dbReference type="PANTHER" id="PTHR24329:SF543">
    <property type="entry name" value="FI01017P-RELATED"/>
    <property type="match status" value="1"/>
</dbReference>
<feature type="compositionally biased region" description="Polar residues" evidence="15">
    <location>
        <begin position="211"/>
        <end position="225"/>
    </location>
</feature>
<evidence type="ECO:0000256" key="4">
    <source>
        <dbReference type="ARBA" id="ARBA00022553"/>
    </source>
</evidence>
<dbReference type="GO" id="GO:0000977">
    <property type="term" value="F:RNA polymerase II transcription regulatory region sequence-specific DNA binding"/>
    <property type="evidence" value="ECO:0007669"/>
    <property type="project" value="TreeGrafter"/>
</dbReference>
<feature type="region of interest" description="Disordered" evidence="15">
    <location>
        <begin position="206"/>
        <end position="225"/>
    </location>
</feature>
<evidence type="ECO:0000256" key="9">
    <source>
        <dbReference type="ARBA" id="ARBA00023163"/>
    </source>
</evidence>
<keyword evidence="3" id="KW-0217">Developmental protein</keyword>
<evidence type="ECO:0000256" key="5">
    <source>
        <dbReference type="ARBA" id="ARBA00023015"/>
    </source>
</evidence>
<evidence type="ECO:0000313" key="18">
    <source>
        <dbReference type="Proteomes" id="UP000822476"/>
    </source>
</evidence>
<comment type="caution">
    <text evidence="17">The sequence shown here is derived from an EMBL/GenBank/DDBJ whole genome shotgun (WGS) entry which is preliminary data.</text>
</comment>
<dbReference type="SUPFAM" id="SSF46689">
    <property type="entry name" value="Homeodomain-like"/>
    <property type="match status" value="1"/>
</dbReference>
<sequence>MSASFCFPFETSKKNFEVMQIKSHSGNTSSQLDQSLVELGLGKRRSYAGCAPTQQINGNLMMTGSLEVSNHNLSPSWPCSPLEQPTETSENKFHLLEYKVRMNGKVMANGTDLLQDSSGKTDESLTSRDVGTTHELTTGCGGEKQKKRRNRTTFTSFQLNEMERVFQKTHYPDVYSREQLAMRTGLTEARVQVWFQNRRAKWRKRERFGPNQDNGSENPVPTLTPNNDSTFVLSKASSDPAPGMTTVHPMDIYTNRYPNEQPLYSGYKTVRLKSPLEPAPMQTWANSALMFSNRSVNYGSEYNFMNTYSATTTVNQLRPGVGPSYAYFQNGIRWSDDQASVSQDASITSPKAFAHNFSDRNPEGSTCNSEPSSGSSGYQSQINLPPDPHKPIRVDGLKVDWTNRHNGSPSWRVHDPSTISHILEPPATTFQCHPAETTRPVGSQYHDNNIHLSSQHSSKSVVTVSRNNVQSNEVTMLSATNRAAIKAEDTTATTIVNPWWKSVTDLSIRGMQPNPTDFKQTALSSSPQQLSFPHTKICTVRSLTDSSTDFMKYLSNGPSPWTPCPL</sequence>
<keyword evidence="7 13" id="KW-0371">Homeobox</keyword>
<dbReference type="Pfam" id="PF00046">
    <property type="entry name" value="Homeodomain"/>
    <property type="match status" value="1"/>
</dbReference>
<name>A0A8S9YG73_9TREM</name>
<dbReference type="PRINTS" id="PR00031">
    <property type="entry name" value="HTHREPRESSR"/>
</dbReference>
<keyword evidence="4" id="KW-0597">Phosphoprotein</keyword>
<feature type="region of interest" description="Disordered" evidence="15">
    <location>
        <begin position="354"/>
        <end position="389"/>
    </location>
</feature>
<keyword evidence="8" id="KW-0010">Activator</keyword>
<keyword evidence="6 13" id="KW-0238">DNA-binding</keyword>
<comment type="similarity">
    <text evidence="2">Belongs to the paired homeobox family.</text>
</comment>
<dbReference type="PANTHER" id="PTHR24329">
    <property type="entry name" value="HOMEOBOX PROTEIN ARISTALESS"/>
    <property type="match status" value="1"/>
</dbReference>
<proteinExistence type="inferred from homology"/>
<evidence type="ECO:0000256" key="6">
    <source>
        <dbReference type="ARBA" id="ARBA00023125"/>
    </source>
</evidence>
<evidence type="ECO:0000256" key="13">
    <source>
        <dbReference type="PROSITE-ProRule" id="PRU00108"/>
    </source>
</evidence>
<evidence type="ECO:0000256" key="8">
    <source>
        <dbReference type="ARBA" id="ARBA00023159"/>
    </source>
</evidence>
<dbReference type="OrthoDB" id="6159439at2759"/>
<evidence type="ECO:0000256" key="15">
    <source>
        <dbReference type="SAM" id="MobiDB-lite"/>
    </source>
</evidence>
<feature type="DNA-binding region" description="Homeobox" evidence="13">
    <location>
        <begin position="147"/>
        <end position="206"/>
    </location>
</feature>
<evidence type="ECO:0000313" key="17">
    <source>
        <dbReference type="EMBL" id="KAF7233467.1"/>
    </source>
</evidence>
<dbReference type="GO" id="GO:0005634">
    <property type="term" value="C:nucleus"/>
    <property type="evidence" value="ECO:0007669"/>
    <property type="project" value="UniProtKB-SubCell"/>
</dbReference>
<keyword evidence="18" id="KW-1185">Reference proteome</keyword>
<evidence type="ECO:0000256" key="11">
    <source>
        <dbReference type="ARBA" id="ARBA00064179"/>
    </source>
</evidence>
<gene>
    <name evidence="17" type="ORF">EG68_05598</name>
</gene>
<feature type="compositionally biased region" description="Low complexity" evidence="15">
    <location>
        <begin position="364"/>
        <end position="380"/>
    </location>
</feature>
<dbReference type="InterPro" id="IPR000047">
    <property type="entry name" value="HTH_motif"/>
</dbReference>
<evidence type="ECO:0000256" key="10">
    <source>
        <dbReference type="ARBA" id="ARBA00023242"/>
    </source>
</evidence>